<evidence type="ECO:0000313" key="6">
    <source>
        <dbReference type="Proteomes" id="UP001354709"/>
    </source>
</evidence>
<dbReference type="PROSITE" id="PS51118">
    <property type="entry name" value="HTH_HXLR"/>
    <property type="match status" value="1"/>
</dbReference>
<evidence type="ECO:0000256" key="1">
    <source>
        <dbReference type="ARBA" id="ARBA00023015"/>
    </source>
</evidence>
<comment type="caution">
    <text evidence="5">The sequence shown here is derived from an EMBL/GenBank/DDBJ whole genome shotgun (WGS) entry which is preliminary data.</text>
</comment>
<protein>
    <submittedName>
        <fullName evidence="5">Helix-turn-helix domain-containing protein</fullName>
    </submittedName>
</protein>
<dbReference type="InterPro" id="IPR002577">
    <property type="entry name" value="HTH_HxlR"/>
</dbReference>
<name>A0ABU7QB59_9ACTN</name>
<keyword evidence="6" id="KW-1185">Reference proteome</keyword>
<dbReference type="SUPFAM" id="SSF46785">
    <property type="entry name" value="Winged helix' DNA-binding domain"/>
    <property type="match status" value="1"/>
</dbReference>
<dbReference type="InterPro" id="IPR036390">
    <property type="entry name" value="WH_DNA-bd_sf"/>
</dbReference>
<dbReference type="EMBL" id="JAZBJO010000051">
    <property type="protein sequence ID" value="MEE4598623.1"/>
    <property type="molecule type" value="Genomic_DNA"/>
</dbReference>
<sequence>MSGLDFDSDGRRLLDQLFDKWSLLVLEALCDRPRRFNELRQHLPAITPKSLTTCLRRLERNGLIERLVVSTDPVAIEYRITDLGRSLESPLQAMLRWVVDHLDVVEAARSDYDERRTRSEETRSVPEWLHRT</sequence>
<evidence type="ECO:0000256" key="3">
    <source>
        <dbReference type="ARBA" id="ARBA00023163"/>
    </source>
</evidence>
<dbReference type="InterPro" id="IPR036388">
    <property type="entry name" value="WH-like_DNA-bd_sf"/>
</dbReference>
<proteinExistence type="predicted"/>
<keyword evidence="1" id="KW-0805">Transcription regulation</keyword>
<keyword evidence="2" id="KW-0238">DNA-binding</keyword>
<dbReference type="PANTHER" id="PTHR33204:SF39">
    <property type="entry name" value="TRANSCRIPTIONAL REGULATORY PROTEIN"/>
    <property type="match status" value="1"/>
</dbReference>
<dbReference type="Pfam" id="PF01638">
    <property type="entry name" value="HxlR"/>
    <property type="match status" value="1"/>
</dbReference>
<feature type="domain" description="HTH hxlR-type" evidence="4">
    <location>
        <begin position="8"/>
        <end position="106"/>
    </location>
</feature>
<dbReference type="Proteomes" id="UP001354709">
    <property type="component" value="Unassembled WGS sequence"/>
</dbReference>
<reference evidence="5 6" key="1">
    <citation type="submission" date="2023-11" db="EMBL/GenBank/DDBJ databases">
        <title>30 novel species of actinomycetes from the DSMZ collection.</title>
        <authorList>
            <person name="Nouioui I."/>
        </authorList>
    </citation>
    <scope>NUCLEOTIDE SEQUENCE [LARGE SCALE GENOMIC DNA]</scope>
    <source>
        <strain evidence="5 6">DSM 41524</strain>
    </source>
</reference>
<organism evidence="5 6">
    <name type="scientific">Streptomyces asiaticus subsp. ignotus</name>
    <dbReference type="NCBI Taxonomy" id="3098222"/>
    <lineage>
        <taxon>Bacteria</taxon>
        <taxon>Bacillati</taxon>
        <taxon>Actinomycetota</taxon>
        <taxon>Actinomycetes</taxon>
        <taxon>Kitasatosporales</taxon>
        <taxon>Streptomycetaceae</taxon>
        <taxon>Streptomyces</taxon>
        <taxon>Streptomyces violaceusniger group</taxon>
    </lineage>
</organism>
<evidence type="ECO:0000256" key="2">
    <source>
        <dbReference type="ARBA" id="ARBA00023125"/>
    </source>
</evidence>
<accession>A0ABU7QB59</accession>
<evidence type="ECO:0000313" key="5">
    <source>
        <dbReference type="EMBL" id="MEE4598623.1"/>
    </source>
</evidence>
<dbReference type="PANTHER" id="PTHR33204">
    <property type="entry name" value="TRANSCRIPTIONAL REGULATOR, MARR FAMILY"/>
    <property type="match status" value="1"/>
</dbReference>
<dbReference type="Gene3D" id="1.10.10.10">
    <property type="entry name" value="Winged helix-like DNA-binding domain superfamily/Winged helix DNA-binding domain"/>
    <property type="match status" value="1"/>
</dbReference>
<keyword evidence="3" id="KW-0804">Transcription</keyword>
<dbReference type="RefSeq" id="WP_330815995.1">
    <property type="nucleotide sequence ID" value="NZ_JAZBJO010000051.1"/>
</dbReference>
<gene>
    <name evidence="5" type="ORF">V2J94_43515</name>
</gene>
<evidence type="ECO:0000259" key="4">
    <source>
        <dbReference type="PROSITE" id="PS51118"/>
    </source>
</evidence>